<dbReference type="Proteomes" id="UP001489719">
    <property type="component" value="Unassembled WGS sequence"/>
</dbReference>
<gene>
    <name evidence="1" type="ORF">V1517DRAFT_311638</name>
</gene>
<sequence length="558" mass="62009">MGTKINVSIVVIAIYSLYYGYMSTARWSAIKRRRLGAKRAKDSGDLEILRNSSPEEQFAVLVVGGRFVNPFPEYREQGIFEFIVWKIVEVIRWNPRAGVPRDKTLLAELLPLYRPDFEVLFDTSGVVVAIGSDLKTESNPDLSPSGNASPMGLTSSVTSAVYYSSDTGSSTNIQLDSMTLADSWTPISQRYVGNAASHVGSHVGSHAGSHAGSHEAHSLSDTSSNTTSSAPHSPAADETATRSMISNDIPPRDERLTVTWIGQSCIFIQCHGINFLTDPLFSARIINSFMGPKRLRPSPCQLEHLPRIDFVLVSHDHPDHLEDETIRKIGNSAMWIVPVGLRRYLARYGIYRVAEMKWWDKIPLPGQERDGWEIACTPAMHWSGRYLYDSNRSLWCSFLILHNARPVIFHAGDTGYSAELFKGISQVYGTGCEIALVPCGAYSPRWHLQPQHVDPAESVQIMVDLGAKRLVGVHWATFMLSDEHYLEPKQKLEQEAVVAGLQDKVWAAEFGRTIVVPYRSADEAGSGSDDDAVFRLPDARVSSIGRLRALEGRHTLIW</sequence>
<accession>A0ACC3TZB4</accession>
<name>A0ACC3TZB4_9ASCO</name>
<dbReference type="EMBL" id="MU970034">
    <property type="protein sequence ID" value="KAK9326388.1"/>
    <property type="molecule type" value="Genomic_DNA"/>
</dbReference>
<evidence type="ECO:0000313" key="2">
    <source>
        <dbReference type="Proteomes" id="UP001489719"/>
    </source>
</evidence>
<protein>
    <submittedName>
        <fullName evidence="1">Beta-lactamase superfamily domain-containing protein</fullName>
    </submittedName>
</protein>
<organism evidence="1 2">
    <name type="scientific">Lipomyces orientalis</name>
    <dbReference type="NCBI Taxonomy" id="1233043"/>
    <lineage>
        <taxon>Eukaryota</taxon>
        <taxon>Fungi</taxon>
        <taxon>Dikarya</taxon>
        <taxon>Ascomycota</taxon>
        <taxon>Saccharomycotina</taxon>
        <taxon>Lipomycetes</taxon>
        <taxon>Lipomycetales</taxon>
        <taxon>Lipomycetaceae</taxon>
        <taxon>Lipomyces</taxon>
    </lineage>
</organism>
<proteinExistence type="predicted"/>
<keyword evidence="2" id="KW-1185">Reference proteome</keyword>
<comment type="caution">
    <text evidence="1">The sequence shown here is derived from an EMBL/GenBank/DDBJ whole genome shotgun (WGS) entry which is preliminary data.</text>
</comment>
<reference evidence="2" key="1">
    <citation type="journal article" date="2024" name="Front. Bioeng. Biotechnol.">
        <title>Genome-scale model development and genomic sequencing of the oleaginous clade Lipomyces.</title>
        <authorList>
            <person name="Czajka J.J."/>
            <person name="Han Y."/>
            <person name="Kim J."/>
            <person name="Mondo S.J."/>
            <person name="Hofstad B.A."/>
            <person name="Robles A."/>
            <person name="Haridas S."/>
            <person name="Riley R."/>
            <person name="LaButti K."/>
            <person name="Pangilinan J."/>
            <person name="Andreopoulos W."/>
            <person name="Lipzen A."/>
            <person name="Yan J."/>
            <person name="Wang M."/>
            <person name="Ng V."/>
            <person name="Grigoriev I.V."/>
            <person name="Spatafora J.W."/>
            <person name="Magnuson J.K."/>
            <person name="Baker S.E."/>
            <person name="Pomraning K.R."/>
        </authorList>
    </citation>
    <scope>NUCLEOTIDE SEQUENCE [LARGE SCALE GENOMIC DNA]</scope>
    <source>
        <strain evidence="2">CBS 10300</strain>
    </source>
</reference>
<evidence type="ECO:0000313" key="1">
    <source>
        <dbReference type="EMBL" id="KAK9326388.1"/>
    </source>
</evidence>